<reference evidence="3 4" key="1">
    <citation type="submission" date="2021-03" db="EMBL/GenBank/DDBJ databases">
        <title>novel species isolated from a fishpond in China.</title>
        <authorList>
            <person name="Lu H."/>
            <person name="Cai Z."/>
        </authorList>
    </citation>
    <scope>NUCLEOTIDE SEQUENCE [LARGE SCALE GENOMIC DNA]</scope>
    <source>
        <strain evidence="3 4">YJ13C</strain>
    </source>
</reference>
<keyword evidence="1" id="KW-0175">Coiled coil</keyword>
<evidence type="ECO:0000313" key="3">
    <source>
        <dbReference type="EMBL" id="MBN7814712.1"/>
    </source>
</evidence>
<feature type="coiled-coil region" evidence="1">
    <location>
        <begin position="24"/>
        <end position="51"/>
    </location>
</feature>
<protein>
    <submittedName>
        <fullName evidence="3">Uncharacterized protein</fullName>
    </submittedName>
</protein>
<keyword evidence="2" id="KW-0472">Membrane</keyword>
<sequence length="67" mass="7663">MDGLMFQAVGGVIALLLTVIAYFLNLLIQDFRQLNKELSKLKELFIRLEAEQILLKSMVQRTRSPPS</sequence>
<evidence type="ECO:0000256" key="2">
    <source>
        <dbReference type="SAM" id="Phobius"/>
    </source>
</evidence>
<keyword evidence="2" id="KW-0812">Transmembrane</keyword>
<gene>
    <name evidence="3" type="ORF">J0A69_04695</name>
</gene>
<keyword evidence="2" id="KW-1133">Transmembrane helix</keyword>
<organism evidence="3 4">
    <name type="scientific">Algoriphagus pacificus</name>
    <dbReference type="NCBI Taxonomy" id="2811234"/>
    <lineage>
        <taxon>Bacteria</taxon>
        <taxon>Pseudomonadati</taxon>
        <taxon>Bacteroidota</taxon>
        <taxon>Cytophagia</taxon>
        <taxon>Cytophagales</taxon>
        <taxon>Cyclobacteriaceae</taxon>
        <taxon>Algoriphagus</taxon>
    </lineage>
</organism>
<dbReference type="Proteomes" id="UP000664480">
    <property type="component" value="Unassembled WGS sequence"/>
</dbReference>
<evidence type="ECO:0000256" key="1">
    <source>
        <dbReference type="SAM" id="Coils"/>
    </source>
</evidence>
<name>A0ABS3CCI5_9BACT</name>
<evidence type="ECO:0000313" key="4">
    <source>
        <dbReference type="Proteomes" id="UP000664480"/>
    </source>
</evidence>
<proteinExistence type="predicted"/>
<keyword evidence="4" id="KW-1185">Reference proteome</keyword>
<dbReference type="EMBL" id="JAFKCU010000001">
    <property type="protein sequence ID" value="MBN7814712.1"/>
    <property type="molecule type" value="Genomic_DNA"/>
</dbReference>
<feature type="transmembrane region" description="Helical" evidence="2">
    <location>
        <begin position="6"/>
        <end position="28"/>
    </location>
</feature>
<comment type="caution">
    <text evidence="3">The sequence shown here is derived from an EMBL/GenBank/DDBJ whole genome shotgun (WGS) entry which is preliminary data.</text>
</comment>
<accession>A0ABS3CCI5</accession>